<dbReference type="InterPro" id="IPR016039">
    <property type="entry name" value="Thiolase-like"/>
</dbReference>
<dbReference type="InterPro" id="IPR009081">
    <property type="entry name" value="PP-bd_ACP"/>
</dbReference>
<dbReference type="Gene3D" id="3.40.47.10">
    <property type="match status" value="1"/>
</dbReference>
<proteinExistence type="predicted"/>
<evidence type="ECO:0000259" key="7">
    <source>
        <dbReference type="PROSITE" id="PS52004"/>
    </source>
</evidence>
<feature type="compositionally biased region" description="Polar residues" evidence="5">
    <location>
        <begin position="1112"/>
        <end position="1122"/>
    </location>
</feature>
<evidence type="ECO:0000256" key="4">
    <source>
        <dbReference type="PROSITE-ProRule" id="PRU01363"/>
    </source>
</evidence>
<dbReference type="Proteomes" id="UP000239352">
    <property type="component" value="Unassembled WGS sequence"/>
</dbReference>
<name>A0A2T0GWL7_ACTMO</name>
<gene>
    <name evidence="9" type="ORF">CEP50_09895</name>
</gene>
<dbReference type="InterPro" id="IPR052568">
    <property type="entry name" value="PKS-FAS_Synthase"/>
</dbReference>
<dbReference type="SUPFAM" id="SSF53901">
    <property type="entry name" value="Thiolase-like"/>
    <property type="match status" value="1"/>
</dbReference>
<feature type="region of interest" description="Disordered" evidence="5">
    <location>
        <begin position="919"/>
        <end position="996"/>
    </location>
</feature>
<dbReference type="PANTHER" id="PTHR43074:SF1">
    <property type="entry name" value="BETA-KETOACYL SYNTHASE FAMILY PROTEIN-RELATED"/>
    <property type="match status" value="1"/>
</dbReference>
<dbReference type="InterPro" id="IPR013968">
    <property type="entry name" value="PKS_KR"/>
</dbReference>
<dbReference type="Pfam" id="PF00109">
    <property type="entry name" value="ketoacyl-synt"/>
    <property type="match status" value="1"/>
</dbReference>
<dbReference type="GO" id="GO:0004315">
    <property type="term" value="F:3-oxoacyl-[acyl-carrier-protein] synthase activity"/>
    <property type="evidence" value="ECO:0007669"/>
    <property type="project" value="InterPro"/>
</dbReference>
<dbReference type="PROSITE" id="PS52004">
    <property type="entry name" value="KS3_2"/>
    <property type="match status" value="1"/>
</dbReference>
<dbReference type="CDD" id="cd08953">
    <property type="entry name" value="KR_2_SDR_x"/>
    <property type="match status" value="1"/>
</dbReference>
<reference evidence="9 10" key="1">
    <citation type="submission" date="2018-03" db="EMBL/GenBank/DDBJ databases">
        <title>Actinopolyspora mortivallis from Sahara, screening for active biomolecules.</title>
        <authorList>
            <person name="Selama O."/>
            <person name="Wellington E.M.H."/>
            <person name="Hacene H."/>
        </authorList>
    </citation>
    <scope>NUCLEOTIDE SEQUENCE [LARGE SCALE GENOMIC DNA]</scope>
    <source>
        <strain evidence="9 10">M5A</strain>
    </source>
</reference>
<organism evidence="9 10">
    <name type="scientific">Actinopolyspora mortivallis</name>
    <dbReference type="NCBI Taxonomy" id="33906"/>
    <lineage>
        <taxon>Bacteria</taxon>
        <taxon>Bacillati</taxon>
        <taxon>Actinomycetota</taxon>
        <taxon>Actinomycetes</taxon>
        <taxon>Actinopolysporales</taxon>
        <taxon>Actinopolysporaceae</taxon>
        <taxon>Actinopolyspora</taxon>
    </lineage>
</organism>
<dbReference type="SUPFAM" id="SSF47336">
    <property type="entry name" value="ACP-like"/>
    <property type="match status" value="1"/>
</dbReference>
<dbReference type="RefSeq" id="WP_106113653.1">
    <property type="nucleotide sequence ID" value="NZ_PVSR01000013.1"/>
</dbReference>
<dbReference type="InterPro" id="IPR049900">
    <property type="entry name" value="PKS_mFAS_DH"/>
</dbReference>
<dbReference type="PANTHER" id="PTHR43074">
    <property type="entry name" value="OMEGA-3 POLYUNSATURATED FATTY ACID SYNTHASE PFAB-RELATED"/>
    <property type="match status" value="1"/>
</dbReference>
<keyword evidence="3" id="KW-0808">Transferase</keyword>
<dbReference type="SMART" id="SM00827">
    <property type="entry name" value="PKS_AT"/>
    <property type="match status" value="1"/>
</dbReference>
<keyword evidence="1" id="KW-0596">Phosphopantetheine</keyword>
<evidence type="ECO:0000256" key="5">
    <source>
        <dbReference type="SAM" id="MobiDB-lite"/>
    </source>
</evidence>
<feature type="domain" description="Ketosynthase family 3 (KS3)" evidence="7">
    <location>
        <begin position="6"/>
        <end position="461"/>
    </location>
</feature>
<feature type="active site" description="Proton acceptor; for dehydratase activity" evidence="4">
    <location>
        <position position="1745"/>
    </location>
</feature>
<dbReference type="Pfam" id="PF02801">
    <property type="entry name" value="Ketoacyl-synt_C"/>
    <property type="match status" value="1"/>
</dbReference>
<dbReference type="EMBL" id="PVSR01000013">
    <property type="protein sequence ID" value="PRW63502.1"/>
    <property type="molecule type" value="Genomic_DNA"/>
</dbReference>
<evidence type="ECO:0000256" key="1">
    <source>
        <dbReference type="ARBA" id="ARBA00022450"/>
    </source>
</evidence>
<accession>A0A2T0GWL7</accession>
<evidence type="ECO:0000256" key="2">
    <source>
        <dbReference type="ARBA" id="ARBA00022553"/>
    </source>
</evidence>
<evidence type="ECO:0000313" key="9">
    <source>
        <dbReference type="EMBL" id="PRW63502.1"/>
    </source>
</evidence>
<protein>
    <submittedName>
        <fullName evidence="9">Beta keto-acyl synthase</fullName>
    </submittedName>
</protein>
<dbReference type="CDD" id="cd00833">
    <property type="entry name" value="PKS"/>
    <property type="match status" value="1"/>
</dbReference>
<sequence>MTEPRQVPIAVVGLGAMLPGSKTPDGFWRDVVNGRDLITDVPSTHWLAEDYFDPDPAAPEKVYTQRGAFLDPVPFDSLLHGIPPAALRATDTSQLLAMMVADQTLTDAFRGRPRPDGERTSVVLGTAAMELLSTMSNRLQRPVWYRALRESGLDEATTQRICDRIAEHYVPWQGETFPGVLSNVVSGRVANRFDLHGTNHTADAACASSFAAMTSAMNELALGQSDLALSGGVDTLNDIVMYMCFAETRALSRSGDARPFAARADGTILGEGLVMFALKRLADAERDGDEVYGVLRGFGASSDGSGVAIYEPRSSGQTLALRRAYQAAAYSPDTVELVEAHGTGTVAGDAAEVKALREVFGESTRRDRPWCALGSVKSQLGHTKSAAGAVGLLKALLAAHHGVLPPTIKVDHPNPALELDESPLYVNTRARPWVRGQDHPRRASVSSFGFGGSNFHLTLEEYRSTEHSAARPGRRLRVMPAELILLSAESPTDLIRDAEHVASQEHSLATIAHRTQRSFRATDSARASVIATDPDDLRAKLGRIVEQLRRSPYEAFSHPGGVHCDPTPASPGELGLLFSGQGSQYVHMGADIAMTFPEALSVWDRLASERVGDQRLHEVVFPPAAFTEHEREAQRTLLTSTEWAQPAVAVQSLALLSVLEHLGLKPACVGGHSFGELSALCAAGAMSAETLVNLARIRGELMRDAPERSGGMCALKTSTETTQEMISGENELWIANHNSPGQVVVSGTEEGLVDLERRASERNITTRRLDTATGFHSPLVSSARTPFRQVLDETELTTPEIPVLSNIDAEPYTSEMDMRRRLAEHLVRPVRFVDQIEAMYRRGIRTFVEVGAGAAQTGLIKEILSERSHLAVSLDQHGGNGVWSLYEALGKLSVHGFTLDFDVLWKHYVIDEEPMTHDPRRTAEITGTNYGKPYPPSASDPANGEGANESPAGTNPVAEPETASTGSITPSSSWNSTEQDPPLPTRPPSLEDAPPADEKWSYALQEMQRYTAEVHAAYQRSVAESHTAFLRFAENSIAHLASAAGAGPIAPGENQAPPSAPDPLPPAPSFAAPAPRTGSPTSGTGTPPSPPPPPETRDPVRTEPEPGPPVQQSPDPAESSSQGLEATLMSIVADKTGYPAEMLEPEMELTSDLGLDSIKRVEILSALREQVPDLPEVDAAELGKMRSLSDVLTTLSPDGDTDNNERISSLSAQADIRPPPSSEKTTATSTLQKYESTEKPLTRLARRVTPREAPELCLPGLPHGPVTILREGGGIAEALASRLREHGVPATVSDTVPTDGARVVFLGGLTEITSEEQALAVNRTAFRIARQVGSVSDEPSPLLVTVQDTGGDFGIGGGDALRVWSGGMAALTRTCGHEWPGATTKAIDCERGRRSSEQIAESLCRELLEGGSVHDVGLRSDDQRFVLEVAPVPGPGEHARNPITSDSVLVVSGGGRGITAKAARALARARGPRLALLGHTPLEEEPERLRECSTETELKRVLLEESERSPTPAEIRERSRRIMAMREIRTTVDALREEGIEVDYWDVDVTDHEAVDVVLRDVRRRWGRITGVVHGAGRLADALVTDKTDDVFNRVFDTKVSGLRSLLAATEQDPLELLCAFSSVAAVFGNSGQSDYAMANEVLGHVLRAQRHRRPECRTASIAWGPWEGGMVTAELSAHFHGRGIETIPPELGAQAFVTECERSSEPEPIVLADSDSEAWSGDMHRASEGEVRIDTAAHPQLWDHAIANQPVLPLALAAEWLMSIAHLHRRAGGTQLREVAVLQTVHLDSSPEQPRWMRVGAEPTEQSGIVRVHLTSPEGTHCYRATAEPLEGEEETRPLPTDLEVLEGEIYDGTVLFHGPRFRVIEEVVGIGPTGAVGTVTSVRNSSWSSRRYRTEPAGVDGGLQLALLWADHVLDRPTLPMSVRVFRVHGEDIRADGYRCVVRHVRTDTDSVECDITLSANGDIYAELLGVRLVNRPDVTNGSSSTGERHVL</sequence>
<dbReference type="SMART" id="SM00825">
    <property type="entry name" value="PKS_KS"/>
    <property type="match status" value="1"/>
</dbReference>
<keyword evidence="10" id="KW-1185">Reference proteome</keyword>
<dbReference type="PROSITE" id="PS52019">
    <property type="entry name" value="PKS_MFAS_DH"/>
    <property type="match status" value="1"/>
</dbReference>
<dbReference type="InterPro" id="IPR042104">
    <property type="entry name" value="PKS_dehydratase_sf"/>
</dbReference>
<dbReference type="PROSITE" id="PS00606">
    <property type="entry name" value="KS3_1"/>
    <property type="match status" value="1"/>
</dbReference>
<dbReference type="Pfam" id="PF00550">
    <property type="entry name" value="PP-binding"/>
    <property type="match status" value="1"/>
</dbReference>
<dbReference type="SMART" id="SM00822">
    <property type="entry name" value="PKS_KR"/>
    <property type="match status" value="1"/>
</dbReference>
<dbReference type="Pfam" id="PF00698">
    <property type="entry name" value="Acyl_transf_1"/>
    <property type="match status" value="1"/>
</dbReference>
<feature type="domain" description="Carrier" evidence="6">
    <location>
        <begin position="1119"/>
        <end position="1196"/>
    </location>
</feature>
<feature type="compositionally biased region" description="Basic and acidic residues" evidence="5">
    <location>
        <begin position="1095"/>
        <end position="1104"/>
    </location>
</feature>
<dbReference type="InterPro" id="IPR036291">
    <property type="entry name" value="NAD(P)-bd_dom_sf"/>
</dbReference>
<feature type="region of interest" description="N-terminal hotdog fold" evidence="4">
    <location>
        <begin position="1708"/>
        <end position="1834"/>
    </location>
</feature>
<dbReference type="InterPro" id="IPR036736">
    <property type="entry name" value="ACP-like_sf"/>
</dbReference>
<dbReference type="SUPFAM" id="SSF51735">
    <property type="entry name" value="NAD(P)-binding Rossmann-fold domains"/>
    <property type="match status" value="1"/>
</dbReference>
<dbReference type="Gene3D" id="3.40.50.720">
    <property type="entry name" value="NAD(P)-binding Rossmann-like Domain"/>
    <property type="match status" value="1"/>
</dbReference>
<dbReference type="InterPro" id="IPR032821">
    <property type="entry name" value="PKS_assoc"/>
</dbReference>
<dbReference type="InterPro" id="IPR001227">
    <property type="entry name" value="Ac_transferase_dom_sf"/>
</dbReference>
<feature type="region of interest" description="Disordered" evidence="5">
    <location>
        <begin position="1193"/>
        <end position="1246"/>
    </location>
</feature>
<feature type="region of interest" description="C-terminal hotdog fold" evidence="4">
    <location>
        <begin position="1843"/>
        <end position="1984"/>
    </location>
</feature>
<feature type="compositionally biased region" description="Polar residues" evidence="5">
    <location>
        <begin position="1222"/>
        <end position="1234"/>
    </location>
</feature>
<comment type="caution">
    <text evidence="9">The sequence shown here is derived from an EMBL/GenBank/DDBJ whole genome shotgun (WGS) entry which is preliminary data.</text>
</comment>
<dbReference type="InterPro" id="IPR049551">
    <property type="entry name" value="PKS_DH_C"/>
</dbReference>
<dbReference type="Pfam" id="PF16197">
    <property type="entry name" value="KAsynt_C_assoc"/>
    <property type="match status" value="1"/>
</dbReference>
<feature type="compositionally biased region" description="Polar residues" evidence="5">
    <location>
        <begin position="962"/>
        <end position="979"/>
    </location>
</feature>
<dbReference type="SUPFAM" id="SSF52151">
    <property type="entry name" value="FabD/lysophospholipase-like"/>
    <property type="match status" value="1"/>
</dbReference>
<evidence type="ECO:0000313" key="10">
    <source>
        <dbReference type="Proteomes" id="UP000239352"/>
    </source>
</evidence>
<evidence type="ECO:0000256" key="3">
    <source>
        <dbReference type="ARBA" id="ARBA00022679"/>
    </source>
</evidence>
<dbReference type="GO" id="GO:0006633">
    <property type="term" value="P:fatty acid biosynthetic process"/>
    <property type="evidence" value="ECO:0007669"/>
    <property type="project" value="InterPro"/>
</dbReference>
<dbReference type="InParanoid" id="A0A2T0GWL7"/>
<keyword evidence="2" id="KW-0597">Phosphoprotein</keyword>
<dbReference type="SUPFAM" id="SSF55048">
    <property type="entry name" value="Probable ACP-binding domain of malonyl-CoA ACP transacylase"/>
    <property type="match status" value="1"/>
</dbReference>
<dbReference type="Pfam" id="PF14765">
    <property type="entry name" value="PS-DH"/>
    <property type="match status" value="1"/>
</dbReference>
<dbReference type="InterPro" id="IPR014031">
    <property type="entry name" value="Ketoacyl_synth_C"/>
</dbReference>
<dbReference type="Pfam" id="PF08659">
    <property type="entry name" value="KR"/>
    <property type="match status" value="1"/>
</dbReference>
<evidence type="ECO:0000259" key="8">
    <source>
        <dbReference type="PROSITE" id="PS52019"/>
    </source>
</evidence>
<dbReference type="InterPro" id="IPR016035">
    <property type="entry name" value="Acyl_Trfase/lysoPLipase"/>
</dbReference>
<dbReference type="PROSITE" id="PS50075">
    <property type="entry name" value="CARRIER"/>
    <property type="match status" value="1"/>
</dbReference>
<feature type="compositionally biased region" description="Pro residues" evidence="5">
    <location>
        <begin position="1058"/>
        <end position="1068"/>
    </location>
</feature>
<feature type="domain" description="PKS/mFAS DH" evidence="8">
    <location>
        <begin position="1708"/>
        <end position="1984"/>
    </location>
</feature>
<feature type="active site" description="Proton donor; for dehydratase activity" evidence="4">
    <location>
        <position position="1902"/>
    </location>
</feature>
<dbReference type="Gene3D" id="3.10.129.110">
    <property type="entry name" value="Polyketide synthase dehydratase"/>
    <property type="match status" value="1"/>
</dbReference>
<dbReference type="Gene3D" id="3.40.366.10">
    <property type="entry name" value="Malonyl-Coenzyme A Acyl Carrier Protein, domain 2"/>
    <property type="match status" value="1"/>
</dbReference>
<dbReference type="InterPro" id="IPR014043">
    <property type="entry name" value="Acyl_transferase_dom"/>
</dbReference>
<dbReference type="InterPro" id="IPR014030">
    <property type="entry name" value="Ketoacyl_synth_N"/>
</dbReference>
<dbReference type="InterPro" id="IPR057326">
    <property type="entry name" value="KR_dom"/>
</dbReference>
<feature type="region of interest" description="Disordered" evidence="5">
    <location>
        <begin position="1046"/>
        <end position="1122"/>
    </location>
</feature>
<dbReference type="InterPro" id="IPR020841">
    <property type="entry name" value="PKS_Beta-ketoAc_synthase_dom"/>
</dbReference>
<dbReference type="InterPro" id="IPR016036">
    <property type="entry name" value="Malonyl_transacylase_ACP-bd"/>
</dbReference>
<dbReference type="Gene3D" id="1.10.1200.10">
    <property type="entry name" value="ACP-like"/>
    <property type="match status" value="1"/>
</dbReference>
<dbReference type="InterPro" id="IPR018201">
    <property type="entry name" value="Ketoacyl_synth_AS"/>
</dbReference>
<feature type="compositionally biased region" description="Low complexity" evidence="5">
    <location>
        <begin position="1069"/>
        <end position="1086"/>
    </location>
</feature>
<evidence type="ECO:0000259" key="6">
    <source>
        <dbReference type="PROSITE" id="PS50075"/>
    </source>
</evidence>